<feature type="domain" description="Cytochrome c" evidence="6">
    <location>
        <begin position="54"/>
        <end position="141"/>
    </location>
</feature>
<dbReference type="InterPro" id="IPR036909">
    <property type="entry name" value="Cyt_c-like_dom_sf"/>
</dbReference>
<dbReference type="PANTHER" id="PTHR35008:SF8">
    <property type="entry name" value="ALCOHOL DEHYDROGENASE CYTOCHROME C SUBUNIT"/>
    <property type="match status" value="1"/>
</dbReference>
<feature type="signal peptide" evidence="5">
    <location>
        <begin position="1"/>
        <end position="21"/>
    </location>
</feature>
<evidence type="ECO:0000313" key="7">
    <source>
        <dbReference type="EMBL" id="MBM5460824.1"/>
    </source>
</evidence>
<accession>A0ABS2C4N5</accession>
<dbReference type="EMBL" id="JACOPV010000019">
    <property type="protein sequence ID" value="MBM5460824.1"/>
    <property type="molecule type" value="Genomic_DNA"/>
</dbReference>
<dbReference type="Gene3D" id="1.10.760.10">
    <property type="entry name" value="Cytochrome c-like domain"/>
    <property type="match status" value="1"/>
</dbReference>
<protein>
    <submittedName>
        <fullName evidence="7">Cytochrome c</fullName>
    </submittedName>
</protein>
<proteinExistence type="predicted"/>
<evidence type="ECO:0000256" key="5">
    <source>
        <dbReference type="SAM" id="SignalP"/>
    </source>
</evidence>
<evidence type="ECO:0000256" key="1">
    <source>
        <dbReference type="ARBA" id="ARBA00022617"/>
    </source>
</evidence>
<keyword evidence="8" id="KW-1185">Reference proteome</keyword>
<dbReference type="SUPFAM" id="SSF46626">
    <property type="entry name" value="Cytochrome c"/>
    <property type="match status" value="1"/>
</dbReference>
<feature type="chain" id="PRO_5045127991" evidence="5">
    <location>
        <begin position="22"/>
        <end position="179"/>
    </location>
</feature>
<reference evidence="7 8" key="1">
    <citation type="submission" date="2020-08" db="EMBL/GenBank/DDBJ databases">
        <title>Description of novel Pseudomonas species.</title>
        <authorList>
            <person name="Duman M."/>
            <person name="Mulet M."/>
            <person name="Altun S."/>
            <person name="Saticioglu I.B."/>
            <person name="Lalucat J."/>
            <person name="Garcia-Valdes E."/>
        </authorList>
    </citation>
    <scope>NUCLEOTIDE SEQUENCE [LARGE SCALE GENOMIC DNA]</scope>
    <source>
        <strain evidence="7 8">P66</strain>
    </source>
</reference>
<keyword evidence="2 4" id="KW-0479">Metal-binding</keyword>
<dbReference type="InterPro" id="IPR009056">
    <property type="entry name" value="Cyt_c-like_dom"/>
</dbReference>
<organism evidence="7 8">
    <name type="scientific">Pseudomonas arcuscaelestis</name>
    <dbReference type="NCBI Taxonomy" id="2710591"/>
    <lineage>
        <taxon>Bacteria</taxon>
        <taxon>Pseudomonadati</taxon>
        <taxon>Pseudomonadota</taxon>
        <taxon>Gammaproteobacteria</taxon>
        <taxon>Pseudomonadales</taxon>
        <taxon>Pseudomonadaceae</taxon>
        <taxon>Pseudomonas</taxon>
    </lineage>
</organism>
<dbReference type="Proteomes" id="UP000745663">
    <property type="component" value="Unassembled WGS sequence"/>
</dbReference>
<evidence type="ECO:0000313" key="8">
    <source>
        <dbReference type="Proteomes" id="UP000745663"/>
    </source>
</evidence>
<evidence type="ECO:0000256" key="2">
    <source>
        <dbReference type="ARBA" id="ARBA00022723"/>
    </source>
</evidence>
<name>A0ABS2C4N5_9PSED</name>
<evidence type="ECO:0000256" key="4">
    <source>
        <dbReference type="PROSITE-ProRule" id="PRU00433"/>
    </source>
</evidence>
<evidence type="ECO:0000256" key="3">
    <source>
        <dbReference type="ARBA" id="ARBA00023004"/>
    </source>
</evidence>
<dbReference type="RefSeq" id="WP_413243018.1">
    <property type="nucleotide sequence ID" value="NZ_JACOPV010000019.1"/>
</dbReference>
<dbReference type="InterPro" id="IPR051459">
    <property type="entry name" value="Cytochrome_c-type_DH"/>
</dbReference>
<dbReference type="PANTHER" id="PTHR35008">
    <property type="entry name" value="BLL4482 PROTEIN-RELATED"/>
    <property type="match status" value="1"/>
</dbReference>
<keyword evidence="1 4" id="KW-0349">Heme</keyword>
<keyword evidence="5" id="KW-0732">Signal</keyword>
<comment type="caution">
    <text evidence="7">The sequence shown here is derived from an EMBL/GenBank/DDBJ whole genome shotgun (WGS) entry which is preliminary data.</text>
</comment>
<dbReference type="PROSITE" id="PS51007">
    <property type="entry name" value="CYTC"/>
    <property type="match status" value="1"/>
</dbReference>
<sequence>MCSVKTLVALGAVVLSLSAHADTGSFGRAATKAEIALWNIDVLPDGRGLPEGSGTVAEGEKLFATHCMACHGPGGEGGFKDRLVGGVGSLNSDHPIKTVGSYWPYATTVYDYIHRAMPYQAPGSLSDSDYYALVAYLLNRNAIVPDNARLDKHSLPAVKMPNRDGFVPEAEFRTIPVRR</sequence>
<dbReference type="Pfam" id="PF13442">
    <property type="entry name" value="Cytochrome_CBB3"/>
    <property type="match status" value="1"/>
</dbReference>
<keyword evidence="3 4" id="KW-0408">Iron</keyword>
<evidence type="ECO:0000259" key="6">
    <source>
        <dbReference type="PROSITE" id="PS51007"/>
    </source>
</evidence>
<gene>
    <name evidence="7" type="ORF">H8F21_24970</name>
</gene>